<keyword evidence="5 7" id="KW-0283">Flagellar rotation</keyword>
<dbReference type="Gene3D" id="2.30.330.10">
    <property type="entry name" value="SpoA-like"/>
    <property type="match status" value="1"/>
</dbReference>
<evidence type="ECO:0000256" key="1">
    <source>
        <dbReference type="ARBA" id="ARBA00009226"/>
    </source>
</evidence>
<accession>A0A1I7NRN0</accession>
<keyword evidence="7" id="KW-0975">Bacterial flagellum</keyword>
<keyword evidence="6 7" id="KW-0472">Membrane</keyword>
<dbReference type="EMBL" id="FPCH01000003">
    <property type="protein sequence ID" value="SFV37262.1"/>
    <property type="molecule type" value="Genomic_DNA"/>
</dbReference>
<keyword evidence="10" id="KW-1185">Reference proteome</keyword>
<sequence length="147" mass="14781">MAGMTPSNAVEAEVASEATEAGFDQALAGMGDFSEAMAAGLAAESSHNAAHVDAHADATDFGGNSALIMGLPVMMKVVLGSTKMPVASLAKLTKGSVVKLDKMVGDPVDILVNGRLIARGEVVVLNEGTSRFGVVLTQVGALPTAGK</sequence>
<dbReference type="InterPro" id="IPR051469">
    <property type="entry name" value="FliN/MopA/SpaO"/>
</dbReference>
<keyword evidence="9" id="KW-0282">Flagellum</keyword>
<dbReference type="AlphaFoldDB" id="A0A1I7NRN0"/>
<dbReference type="PANTHER" id="PTHR43484">
    <property type="match status" value="1"/>
</dbReference>
<dbReference type="InterPro" id="IPR001543">
    <property type="entry name" value="FliN-like_C"/>
</dbReference>
<dbReference type="GO" id="GO:0003774">
    <property type="term" value="F:cytoskeletal motor activity"/>
    <property type="evidence" value="ECO:0007669"/>
    <property type="project" value="UniProtKB-UniRule"/>
</dbReference>
<evidence type="ECO:0000256" key="4">
    <source>
        <dbReference type="ARBA" id="ARBA00022500"/>
    </source>
</evidence>
<evidence type="ECO:0000256" key="2">
    <source>
        <dbReference type="ARBA" id="ARBA00021897"/>
    </source>
</evidence>
<dbReference type="PANTHER" id="PTHR43484:SF1">
    <property type="entry name" value="FLAGELLAR MOTOR SWITCH PROTEIN FLIN"/>
    <property type="match status" value="1"/>
</dbReference>
<dbReference type="InterPro" id="IPR001172">
    <property type="entry name" value="FliN_T3SS_HrcQb"/>
</dbReference>
<dbReference type="NCBIfam" id="TIGR02480">
    <property type="entry name" value="fliN"/>
    <property type="match status" value="1"/>
</dbReference>
<evidence type="ECO:0000256" key="3">
    <source>
        <dbReference type="ARBA" id="ARBA00022475"/>
    </source>
</evidence>
<dbReference type="PRINTS" id="PR00956">
    <property type="entry name" value="FLGMOTORFLIN"/>
</dbReference>
<dbReference type="Pfam" id="PF01052">
    <property type="entry name" value="FliMN_C"/>
    <property type="match status" value="1"/>
</dbReference>
<comment type="function">
    <text evidence="7">FliN is one of three proteins (FliG, FliN, FliM) that form the rotor-mounted switch complex (C ring), located at the base of the basal body. This complex interacts with the CheY and CheZ chemotaxis proteins, in addition to contacting components of the motor that determine the direction of flagellar rotation.</text>
</comment>
<dbReference type="GO" id="GO:0006935">
    <property type="term" value="P:chemotaxis"/>
    <property type="evidence" value="ECO:0007669"/>
    <property type="project" value="UniProtKB-KW"/>
</dbReference>
<keyword evidence="9" id="KW-0966">Cell projection</keyword>
<reference evidence="10" key="1">
    <citation type="submission" date="2016-10" db="EMBL/GenBank/DDBJ databases">
        <authorList>
            <person name="Varghese N."/>
            <person name="Submissions S."/>
        </authorList>
    </citation>
    <scope>NUCLEOTIDE SEQUENCE [LARGE SCALE GENOMIC DNA]</scope>
    <source>
        <strain evidence="10">DSM 1565</strain>
    </source>
</reference>
<proteinExistence type="inferred from homology"/>
<feature type="domain" description="Flagellar motor switch protein FliN-like C-terminal" evidence="8">
    <location>
        <begin position="68"/>
        <end position="138"/>
    </location>
</feature>
<evidence type="ECO:0000256" key="5">
    <source>
        <dbReference type="ARBA" id="ARBA00022779"/>
    </source>
</evidence>
<dbReference type="InterPro" id="IPR012826">
    <property type="entry name" value="FliN"/>
</dbReference>
<dbReference type="SUPFAM" id="SSF101801">
    <property type="entry name" value="Surface presentation of antigens (SPOA)"/>
    <property type="match status" value="1"/>
</dbReference>
<keyword evidence="4 7" id="KW-0145">Chemotaxis</keyword>
<evidence type="ECO:0000313" key="10">
    <source>
        <dbReference type="Proteomes" id="UP000199423"/>
    </source>
</evidence>
<dbReference type="InterPro" id="IPR036429">
    <property type="entry name" value="SpoA-like_sf"/>
</dbReference>
<comment type="similarity">
    <text evidence="1 7">Belongs to the FliN/MopA/SpaO family.</text>
</comment>
<evidence type="ECO:0000256" key="6">
    <source>
        <dbReference type="ARBA" id="ARBA00023136"/>
    </source>
</evidence>
<evidence type="ECO:0000256" key="7">
    <source>
        <dbReference type="RuleBase" id="RU362074"/>
    </source>
</evidence>
<dbReference type="STRING" id="51670.SAMN04488557_3073"/>
<evidence type="ECO:0000313" key="9">
    <source>
        <dbReference type="EMBL" id="SFV37262.1"/>
    </source>
</evidence>
<keyword evidence="3 7" id="KW-1003">Cell membrane</keyword>
<keyword evidence="9" id="KW-0969">Cilium</keyword>
<evidence type="ECO:0000259" key="8">
    <source>
        <dbReference type="Pfam" id="PF01052"/>
    </source>
</evidence>
<gene>
    <name evidence="9" type="ORF">SAMN04488557_3073</name>
</gene>
<name>A0A1I7NRN0_9HYPH</name>
<dbReference type="GO" id="GO:0009425">
    <property type="term" value="C:bacterial-type flagellum basal body"/>
    <property type="evidence" value="ECO:0007669"/>
    <property type="project" value="UniProtKB-SubCell"/>
</dbReference>
<protein>
    <recommendedName>
        <fullName evidence="2 7">Flagellar motor switch protein FliN</fullName>
    </recommendedName>
</protein>
<dbReference type="GO" id="GO:0071973">
    <property type="term" value="P:bacterial-type flagellum-dependent cell motility"/>
    <property type="evidence" value="ECO:0007669"/>
    <property type="project" value="UniProtKB-UniRule"/>
</dbReference>
<dbReference type="GO" id="GO:0005886">
    <property type="term" value="C:plasma membrane"/>
    <property type="evidence" value="ECO:0007669"/>
    <property type="project" value="UniProtKB-SubCell"/>
</dbReference>
<organism evidence="9 10">
    <name type="scientific">Hyphomicrobium facile</name>
    <dbReference type="NCBI Taxonomy" id="51670"/>
    <lineage>
        <taxon>Bacteria</taxon>
        <taxon>Pseudomonadati</taxon>
        <taxon>Pseudomonadota</taxon>
        <taxon>Alphaproteobacteria</taxon>
        <taxon>Hyphomicrobiales</taxon>
        <taxon>Hyphomicrobiaceae</taxon>
        <taxon>Hyphomicrobium</taxon>
    </lineage>
</organism>
<comment type="subcellular location">
    <subcellularLocation>
        <location evidence="7">Cell membrane</location>
        <topology evidence="7">Peripheral membrane protein</topology>
        <orientation evidence="7">Cytoplasmic side</orientation>
    </subcellularLocation>
    <subcellularLocation>
        <location evidence="7">Bacterial flagellum basal body</location>
    </subcellularLocation>
</comment>
<dbReference type="Proteomes" id="UP000199423">
    <property type="component" value="Unassembled WGS sequence"/>
</dbReference>